<dbReference type="AlphaFoldDB" id="A0A8X6EWW1"/>
<evidence type="ECO:0000313" key="2">
    <source>
        <dbReference type="Proteomes" id="UP000887116"/>
    </source>
</evidence>
<comment type="caution">
    <text evidence="1">The sequence shown here is derived from an EMBL/GenBank/DDBJ whole genome shotgun (WGS) entry which is preliminary data.</text>
</comment>
<reference evidence="1" key="1">
    <citation type="submission" date="2020-07" db="EMBL/GenBank/DDBJ databases">
        <title>Multicomponent nature underlies the extraordinary mechanical properties of spider dragline silk.</title>
        <authorList>
            <person name="Kono N."/>
            <person name="Nakamura H."/>
            <person name="Mori M."/>
            <person name="Yoshida Y."/>
            <person name="Ohtoshi R."/>
            <person name="Malay A.D."/>
            <person name="Moran D.A.P."/>
            <person name="Tomita M."/>
            <person name="Numata K."/>
            <person name="Arakawa K."/>
        </authorList>
    </citation>
    <scope>NUCLEOTIDE SEQUENCE</scope>
</reference>
<dbReference type="Proteomes" id="UP000887116">
    <property type="component" value="Unassembled WGS sequence"/>
</dbReference>
<name>A0A8X6EWW1_TRICU</name>
<protein>
    <submittedName>
        <fullName evidence="1">Uncharacterized protein</fullName>
    </submittedName>
</protein>
<organism evidence="1 2">
    <name type="scientific">Trichonephila clavata</name>
    <name type="common">Joro spider</name>
    <name type="synonym">Nephila clavata</name>
    <dbReference type="NCBI Taxonomy" id="2740835"/>
    <lineage>
        <taxon>Eukaryota</taxon>
        <taxon>Metazoa</taxon>
        <taxon>Ecdysozoa</taxon>
        <taxon>Arthropoda</taxon>
        <taxon>Chelicerata</taxon>
        <taxon>Arachnida</taxon>
        <taxon>Araneae</taxon>
        <taxon>Araneomorphae</taxon>
        <taxon>Entelegynae</taxon>
        <taxon>Araneoidea</taxon>
        <taxon>Nephilidae</taxon>
        <taxon>Trichonephila</taxon>
    </lineage>
</organism>
<gene>
    <name evidence="1" type="ORF">TNCT_151211</name>
</gene>
<evidence type="ECO:0000313" key="1">
    <source>
        <dbReference type="EMBL" id="GFQ64495.1"/>
    </source>
</evidence>
<dbReference type="EMBL" id="BMAO01029922">
    <property type="protein sequence ID" value="GFQ64495.1"/>
    <property type="molecule type" value="Genomic_DNA"/>
</dbReference>
<keyword evidence="2" id="KW-1185">Reference proteome</keyword>
<proteinExistence type="predicted"/>
<sequence length="89" mass="10233">MTLICGCLRFLSSSRWKMKGFNGYLLHVLCFYCRRVLHPREAEPKRRYGRFSGGQLCGRRPKEEEAAAAAEDAFHQPAAARTRGHFCQK</sequence>
<accession>A0A8X6EWW1</accession>